<evidence type="ECO:0000256" key="1">
    <source>
        <dbReference type="SAM" id="MobiDB-lite"/>
    </source>
</evidence>
<keyword evidence="2" id="KW-0472">Membrane</keyword>
<protein>
    <submittedName>
        <fullName evidence="4">Serine/arginine repetitive matrix protein 1</fullName>
    </submittedName>
</protein>
<dbReference type="KEGG" id="lak:106158127"/>
<feature type="compositionally biased region" description="Polar residues" evidence="1">
    <location>
        <begin position="222"/>
        <end position="235"/>
    </location>
</feature>
<reference evidence="4" key="1">
    <citation type="submission" date="2025-08" db="UniProtKB">
        <authorList>
            <consortium name="RefSeq"/>
        </authorList>
    </citation>
    <scope>IDENTIFICATION</scope>
    <source>
        <tissue evidence="4">Gonads</tissue>
    </source>
</reference>
<feature type="compositionally biased region" description="Polar residues" evidence="1">
    <location>
        <begin position="683"/>
        <end position="700"/>
    </location>
</feature>
<feature type="compositionally biased region" description="Basic and acidic residues" evidence="1">
    <location>
        <begin position="768"/>
        <end position="778"/>
    </location>
</feature>
<feature type="compositionally biased region" description="Polar residues" evidence="1">
    <location>
        <begin position="487"/>
        <end position="498"/>
    </location>
</feature>
<feature type="compositionally biased region" description="Polar residues" evidence="1">
    <location>
        <begin position="429"/>
        <end position="440"/>
    </location>
</feature>
<keyword evidence="2" id="KW-0812">Transmembrane</keyword>
<feature type="compositionally biased region" description="Basic and acidic residues" evidence="1">
    <location>
        <begin position="443"/>
        <end position="458"/>
    </location>
</feature>
<feature type="region of interest" description="Disordered" evidence="1">
    <location>
        <begin position="940"/>
        <end position="1009"/>
    </location>
</feature>
<feature type="region of interest" description="Disordered" evidence="1">
    <location>
        <begin position="878"/>
        <end position="899"/>
    </location>
</feature>
<feature type="compositionally biased region" description="Basic and acidic residues" evidence="1">
    <location>
        <begin position="827"/>
        <end position="850"/>
    </location>
</feature>
<accession>A0A1S3HTV5</accession>
<feature type="compositionally biased region" description="Low complexity" evidence="1">
    <location>
        <begin position="124"/>
        <end position="137"/>
    </location>
</feature>
<feature type="compositionally biased region" description="Basic and acidic residues" evidence="1">
    <location>
        <begin position="376"/>
        <end position="395"/>
    </location>
</feature>
<feature type="compositionally biased region" description="Basic and acidic residues" evidence="1">
    <location>
        <begin position="322"/>
        <end position="357"/>
    </location>
</feature>
<feature type="compositionally biased region" description="Polar residues" evidence="1">
    <location>
        <begin position="59"/>
        <end position="104"/>
    </location>
</feature>
<dbReference type="GeneID" id="106158127"/>
<gene>
    <name evidence="4" type="primary">LOC106158127</name>
</gene>
<feature type="compositionally biased region" description="Polar residues" evidence="1">
    <location>
        <begin position="744"/>
        <end position="766"/>
    </location>
</feature>
<name>A0A1S3HTV5_LINAN</name>
<feature type="compositionally biased region" description="Low complexity" evidence="1">
    <location>
        <begin position="950"/>
        <end position="960"/>
    </location>
</feature>
<feature type="compositionally biased region" description="Basic and acidic residues" evidence="1">
    <location>
        <begin position="634"/>
        <end position="650"/>
    </location>
</feature>
<evidence type="ECO:0000256" key="2">
    <source>
        <dbReference type="SAM" id="Phobius"/>
    </source>
</evidence>
<organism evidence="3 4">
    <name type="scientific">Lingula anatina</name>
    <name type="common">Brachiopod</name>
    <name type="synonym">Lingula unguis</name>
    <dbReference type="NCBI Taxonomy" id="7574"/>
    <lineage>
        <taxon>Eukaryota</taxon>
        <taxon>Metazoa</taxon>
        <taxon>Spiralia</taxon>
        <taxon>Lophotrochozoa</taxon>
        <taxon>Brachiopoda</taxon>
        <taxon>Linguliformea</taxon>
        <taxon>Lingulata</taxon>
        <taxon>Lingulida</taxon>
        <taxon>Linguloidea</taxon>
        <taxon>Lingulidae</taxon>
        <taxon>Lingula</taxon>
    </lineage>
</organism>
<feature type="compositionally biased region" description="Basic and acidic residues" evidence="1">
    <location>
        <begin position="554"/>
        <end position="568"/>
    </location>
</feature>
<feature type="compositionally biased region" description="Basic and acidic residues" evidence="1">
    <location>
        <begin position="466"/>
        <end position="477"/>
    </location>
</feature>
<feature type="compositionally biased region" description="Basic residues" evidence="1">
    <location>
        <begin position="196"/>
        <end position="209"/>
    </location>
</feature>
<evidence type="ECO:0000313" key="4">
    <source>
        <dbReference type="RefSeq" id="XP_013389472.1"/>
    </source>
</evidence>
<keyword evidence="2" id="KW-1133">Transmembrane helix</keyword>
<feature type="compositionally biased region" description="Polar residues" evidence="1">
    <location>
        <begin position="940"/>
        <end position="949"/>
    </location>
</feature>
<feature type="transmembrane region" description="Helical" evidence="2">
    <location>
        <begin position="1049"/>
        <end position="1072"/>
    </location>
</feature>
<keyword evidence="3" id="KW-1185">Reference proteome</keyword>
<feature type="compositionally biased region" description="Basic and acidic residues" evidence="1">
    <location>
        <begin position="990"/>
        <end position="1001"/>
    </location>
</feature>
<evidence type="ECO:0000313" key="3">
    <source>
        <dbReference type="Proteomes" id="UP000085678"/>
    </source>
</evidence>
<proteinExistence type="predicted"/>
<feature type="compositionally biased region" description="Polar residues" evidence="1">
    <location>
        <begin position="520"/>
        <end position="531"/>
    </location>
</feature>
<dbReference type="Proteomes" id="UP000085678">
    <property type="component" value="Unplaced"/>
</dbReference>
<dbReference type="InParanoid" id="A0A1S3HTV5"/>
<sequence length="1078" mass="118216">MAAPSESFAKFLSNALPDVPKFSKDILSFGRHGAAGAEPAEPDANGFSIPRRPVKPKGGSNSQGTGSKPEVSTSSSPQATKKSQGAGKSQGLNKAQEPTNSVSAKATALPVSKSPRGSQRRQSSRGSAPSRRSPLPRIQEDVACTETPGAWSPGRHKRASSVGSEDVNVDNDLLSVPDHPPPVTRHPRVRSPYPSRSRHHSSGKPRRSGQSHGKTPNGPRSGRNSAVSPVNQEEPSGSGLDERQESYLRAPSPLEIAEAINELSSNLTSHSHAHSFPAGQKHGGPAYSVETESLKNPHGLKVNHKTHASGDELDAYTQGKATKSEHNHSHRREQKERENIKRQEEQLTKSGNHEKHGANQNSPDQIKRSPPKQRGKALEEHTAESKGSVEKKDFLRSPSARTGVDGDVDSYLTTPSPSRHNKTPGPIESSASASYSPGNNSSETEHRSSSSASDEQRQQKALGHSVTREEARPRDYRLSLAARQRKYSSSTSEDQSGSFDRPKSRPSRQSPKSKHRVVQSDATFYSSSPTQKTKKDHRKDIRPSSYDSSTHGYSRKEAHHLDASHDLDKEVEEYSDCPQSSSLYGKHSLNRPKSRAASAQGRVGSLSENDDETGNSLLVPEERDVRRNTWSNTEKMRDQQKPEKRPESAPHKPGLPARSVIYYQNRFITVPPKEVTKGGPATNGITKNEKTGVNPNQDISSKVVRPASEPPPLLQSPSSDLARRRSASRASQKGTRATKDSESDQNGLKNGQDANNVKQSDRASSPQKRRESQKRDHNIVAQYVPDPNDSEVSDAFYPPESGQRKSKYTRAFSEDIGCANRQAAGNNRDDDRNDGKFPDTRMRQIDRKSAPELTGDEYDSSDFELFSFEHYFRAATPLSRRHNKSVSAVEAGGADERDRLAREDFPASGGTQSAQHDEIVNINEAGRNDESIEELLLKQQGQGASTLQPNDNNSNNNNNSTISPEMALASNPKSDPRSDMDATSVSMDNLDDKREDSKDSVALKSHRKQNSTLQRIYKRLEDNRLEGKGGLDRNILNPGTDEYLLLKKILNIVFITVGLLLLLAVIGVIIYINVAKQK</sequence>
<feature type="region of interest" description="Disordered" evidence="1">
    <location>
        <begin position="32"/>
        <end position="858"/>
    </location>
</feature>
<dbReference type="AlphaFoldDB" id="A0A1S3HTV5"/>
<dbReference type="RefSeq" id="XP_013389472.1">
    <property type="nucleotide sequence ID" value="XM_013534018.1"/>
</dbReference>